<feature type="signal peptide" evidence="2">
    <location>
        <begin position="1"/>
        <end position="17"/>
    </location>
</feature>
<evidence type="ECO:0000256" key="2">
    <source>
        <dbReference type="SAM" id="SignalP"/>
    </source>
</evidence>
<feature type="non-terminal residue" evidence="3">
    <location>
        <position position="359"/>
    </location>
</feature>
<accession>A0A1B6GPB3</accession>
<evidence type="ECO:0008006" key="4">
    <source>
        <dbReference type="Google" id="ProtNLM"/>
    </source>
</evidence>
<protein>
    <recommendedName>
        <fullName evidence="4">Mucin-like domain-containing protein</fullName>
    </recommendedName>
</protein>
<reference evidence="3" key="1">
    <citation type="submission" date="2015-11" db="EMBL/GenBank/DDBJ databases">
        <title>De novo transcriptome assembly of four potential Pierce s Disease insect vectors from Arizona vineyards.</title>
        <authorList>
            <person name="Tassone E.E."/>
        </authorList>
    </citation>
    <scope>NUCLEOTIDE SEQUENCE</scope>
</reference>
<feature type="chain" id="PRO_5008583815" description="Mucin-like domain-containing protein" evidence="2">
    <location>
        <begin position="18"/>
        <end position="359"/>
    </location>
</feature>
<evidence type="ECO:0000256" key="1">
    <source>
        <dbReference type="SAM" id="MobiDB-lite"/>
    </source>
</evidence>
<feature type="compositionally biased region" description="Low complexity" evidence="1">
    <location>
        <begin position="302"/>
        <end position="322"/>
    </location>
</feature>
<name>A0A1B6GPB3_9HEMI</name>
<dbReference type="AlphaFoldDB" id="A0A1B6GPB3"/>
<proteinExistence type="predicted"/>
<dbReference type="EMBL" id="GECZ01005505">
    <property type="protein sequence ID" value="JAS64264.1"/>
    <property type="molecule type" value="Transcribed_RNA"/>
</dbReference>
<keyword evidence="2" id="KW-0732">Signal</keyword>
<evidence type="ECO:0000313" key="3">
    <source>
        <dbReference type="EMBL" id="JAS64264.1"/>
    </source>
</evidence>
<feature type="non-terminal residue" evidence="3">
    <location>
        <position position="1"/>
    </location>
</feature>
<feature type="region of interest" description="Disordered" evidence="1">
    <location>
        <begin position="302"/>
        <end position="359"/>
    </location>
</feature>
<sequence length="359" mass="38032">TTLTILQLMALISCILAADIKSSDNEDIVKDIDTDIDGQDLDTQETGWLFAEKMRQLENFKNKLLSPLLGFKSPYAYNSYGGGYPGYSSNGGNKFTSSFYYGRNSPSYSYNSGSSNYPGSYSGNGGFSTFGAAQHQPNTYRFYPYKKVTPTFTSNVWYNRGFSGGVSQPSTSSSYAPDCDYTVTGFKPSSFTPSTPNYSSGTPLYVYYSNASPTQSYAIPSSTSSSFNSGTISIPTPVAAQPLYSPQYSSGFNLKSSSPQYSFDNSQSSGPSTWASLVPSLPSSPAPPSWSYVTASFPASPSPPSNAASPSLSSVSGALPSVPSTPAPPSWSYVTASFPASPSLPSTPAPPSWSSVSES</sequence>
<organism evidence="3">
    <name type="scientific">Cuerna arida</name>
    <dbReference type="NCBI Taxonomy" id="1464854"/>
    <lineage>
        <taxon>Eukaryota</taxon>
        <taxon>Metazoa</taxon>
        <taxon>Ecdysozoa</taxon>
        <taxon>Arthropoda</taxon>
        <taxon>Hexapoda</taxon>
        <taxon>Insecta</taxon>
        <taxon>Pterygota</taxon>
        <taxon>Neoptera</taxon>
        <taxon>Paraneoptera</taxon>
        <taxon>Hemiptera</taxon>
        <taxon>Auchenorrhyncha</taxon>
        <taxon>Membracoidea</taxon>
        <taxon>Cicadellidae</taxon>
        <taxon>Cicadellinae</taxon>
        <taxon>Proconiini</taxon>
        <taxon>Cuerna</taxon>
    </lineage>
</organism>
<gene>
    <name evidence="3" type="ORF">g.37420</name>
</gene>